<evidence type="ECO:0000313" key="2">
    <source>
        <dbReference type="WBParaSite" id="MCOS_0000502601-mRNA-1"/>
    </source>
</evidence>
<feature type="transmembrane region" description="Helical" evidence="1">
    <location>
        <begin position="6"/>
        <end position="24"/>
    </location>
</feature>
<keyword evidence="1" id="KW-1133">Transmembrane helix</keyword>
<feature type="transmembrane region" description="Helical" evidence="1">
    <location>
        <begin position="36"/>
        <end position="60"/>
    </location>
</feature>
<evidence type="ECO:0000256" key="1">
    <source>
        <dbReference type="SAM" id="Phobius"/>
    </source>
</evidence>
<name>A0A0R3UDM8_MESCO</name>
<keyword evidence="1" id="KW-0472">Membrane</keyword>
<protein>
    <submittedName>
        <fullName evidence="2">SSD domain-containing protein</fullName>
    </submittedName>
</protein>
<proteinExistence type="predicted"/>
<keyword evidence="1" id="KW-0812">Transmembrane</keyword>
<dbReference type="AlphaFoldDB" id="A0A0R3UDM8"/>
<dbReference type="WBParaSite" id="MCOS_0000502601-mRNA-1">
    <property type="protein sequence ID" value="MCOS_0000502601-mRNA-1"/>
    <property type="gene ID" value="MCOS_0000502601"/>
</dbReference>
<organism evidence="2">
    <name type="scientific">Mesocestoides corti</name>
    <name type="common">Flatworm</name>
    <dbReference type="NCBI Taxonomy" id="53468"/>
    <lineage>
        <taxon>Eukaryota</taxon>
        <taxon>Metazoa</taxon>
        <taxon>Spiralia</taxon>
        <taxon>Lophotrochozoa</taxon>
        <taxon>Platyhelminthes</taxon>
        <taxon>Cestoda</taxon>
        <taxon>Eucestoda</taxon>
        <taxon>Cyclophyllidea</taxon>
        <taxon>Mesocestoididae</taxon>
        <taxon>Mesocestoides</taxon>
    </lineage>
</organism>
<reference evidence="2" key="1">
    <citation type="submission" date="2017-02" db="UniProtKB">
        <authorList>
            <consortium name="WormBaseParasite"/>
        </authorList>
    </citation>
    <scope>IDENTIFICATION</scope>
</reference>
<accession>A0A0R3UDM8</accession>
<sequence length="63" mass="7227">LVYVDCFFTILLCSVFVWILSKRFEYLWSHKSFSSVSTLVVAFCVNIWCFMAFGGLALVASFL</sequence>